<evidence type="ECO:0000256" key="2">
    <source>
        <dbReference type="ARBA" id="ARBA00022737"/>
    </source>
</evidence>
<dbReference type="SMART" id="SM00365">
    <property type="entry name" value="LRR_SD22"/>
    <property type="match status" value="5"/>
</dbReference>
<dbReference type="SMART" id="SM00369">
    <property type="entry name" value="LRR_TYP"/>
    <property type="match status" value="9"/>
</dbReference>
<gene>
    <name evidence="3" type="ORF">GPUH_LOCUS42</name>
</gene>
<keyword evidence="1" id="KW-0433">Leucine-rich repeat</keyword>
<evidence type="ECO:0000313" key="3">
    <source>
        <dbReference type="EMBL" id="VDK27142.1"/>
    </source>
</evidence>
<dbReference type="PROSITE" id="PS51450">
    <property type="entry name" value="LRR"/>
    <property type="match status" value="5"/>
</dbReference>
<dbReference type="EMBL" id="UYRT01000026">
    <property type="protein sequence ID" value="VDK27142.1"/>
    <property type="molecule type" value="Genomic_DNA"/>
</dbReference>
<accession>A0A183CUA1</accession>
<dbReference type="Gene3D" id="3.80.10.10">
    <property type="entry name" value="Ribonuclease Inhibitor"/>
    <property type="match status" value="2"/>
</dbReference>
<dbReference type="Proteomes" id="UP000271098">
    <property type="component" value="Unassembled WGS sequence"/>
</dbReference>
<dbReference type="PANTHER" id="PTHR24366:SF170">
    <property type="entry name" value="RE50361P"/>
    <property type="match status" value="1"/>
</dbReference>
<dbReference type="OrthoDB" id="1055097at2759"/>
<dbReference type="InterPro" id="IPR032675">
    <property type="entry name" value="LRR_dom_sf"/>
</dbReference>
<proteinExistence type="predicted"/>
<protein>
    <submittedName>
        <fullName evidence="5">LRRCT domain-containing protein</fullName>
    </submittedName>
</protein>
<organism evidence="5">
    <name type="scientific">Gongylonema pulchrum</name>
    <dbReference type="NCBI Taxonomy" id="637853"/>
    <lineage>
        <taxon>Eukaryota</taxon>
        <taxon>Metazoa</taxon>
        <taxon>Ecdysozoa</taxon>
        <taxon>Nematoda</taxon>
        <taxon>Chromadorea</taxon>
        <taxon>Rhabditida</taxon>
        <taxon>Spirurina</taxon>
        <taxon>Spiruromorpha</taxon>
        <taxon>Spiruroidea</taxon>
        <taxon>Gongylonematidae</taxon>
        <taxon>Gongylonema</taxon>
    </lineage>
</organism>
<keyword evidence="4" id="KW-1185">Reference proteome</keyword>
<evidence type="ECO:0000313" key="5">
    <source>
        <dbReference type="WBParaSite" id="GPUH_0000004101-mRNA-1"/>
    </source>
</evidence>
<dbReference type="InterPro" id="IPR003591">
    <property type="entry name" value="Leu-rich_rpt_typical-subtyp"/>
</dbReference>
<dbReference type="WBParaSite" id="GPUH_0000004101-mRNA-1">
    <property type="protein sequence ID" value="GPUH_0000004101-mRNA-1"/>
    <property type="gene ID" value="GPUH_0000004101"/>
</dbReference>
<dbReference type="PANTHER" id="PTHR24366">
    <property type="entry name" value="IG(IMMUNOGLOBULIN) AND LRR(LEUCINE RICH REPEAT) DOMAINS"/>
    <property type="match status" value="1"/>
</dbReference>
<reference evidence="5" key="1">
    <citation type="submission" date="2016-06" db="UniProtKB">
        <authorList>
            <consortium name="WormBaseParasite"/>
        </authorList>
    </citation>
    <scope>IDENTIFICATION</scope>
</reference>
<name>A0A183CUA1_9BILA</name>
<dbReference type="Pfam" id="PF13855">
    <property type="entry name" value="LRR_8"/>
    <property type="match status" value="3"/>
</dbReference>
<sequence>MTPHLLEAGKRSHNSLVDVKNVLELLDLSDNCLSNELRLNNNQINNIAPMAFMNVPLLEHLYLRSNRISSIETGPLFQVFKRLEVLDLSDNSFTKIPSFKELSNLRQIRLDHNNITQIETLAFSSNSKLQFISLEDNQISSISRNSFDSLDELVALNLANNSIKTIERGMLDGMRQLQQLNLRNNSLSVLEKLTFTSVPQITTLDLAHNALYKIEKDVFKPLKNLFWLDLSSNRIETLENNTFKDKIANILLNDNPLCCDEKLNWLVTYLVANQVRTFLPYQTEVLCAGPEKYKGVRLKELMIVEANETISTGEHNSVDNDRNGDIGKFEHASFLQKLYKLGYGSNQNEIHHGGN</sequence>
<keyword evidence="2" id="KW-0677">Repeat</keyword>
<dbReference type="SUPFAM" id="SSF52058">
    <property type="entry name" value="L domain-like"/>
    <property type="match status" value="1"/>
</dbReference>
<evidence type="ECO:0000256" key="1">
    <source>
        <dbReference type="ARBA" id="ARBA00022614"/>
    </source>
</evidence>
<evidence type="ECO:0000313" key="4">
    <source>
        <dbReference type="Proteomes" id="UP000271098"/>
    </source>
</evidence>
<dbReference type="InterPro" id="IPR001611">
    <property type="entry name" value="Leu-rich_rpt"/>
</dbReference>
<reference evidence="3 4" key="2">
    <citation type="submission" date="2018-11" db="EMBL/GenBank/DDBJ databases">
        <authorList>
            <consortium name="Pathogen Informatics"/>
        </authorList>
    </citation>
    <scope>NUCLEOTIDE SEQUENCE [LARGE SCALE GENOMIC DNA]</scope>
</reference>
<dbReference type="AlphaFoldDB" id="A0A183CUA1"/>